<dbReference type="EMBL" id="CP071502">
    <property type="protein sequence ID" value="QSX38291.1"/>
    <property type="molecule type" value="Genomic_DNA"/>
</dbReference>
<gene>
    <name evidence="1" type="ORF">JYB85_05550</name>
</gene>
<accession>A0ABX7R551</accession>
<proteinExistence type="predicted"/>
<sequence length="337" mass="37926">MAEINTLSQFLTAAKTSYQVYDLGRRVQHIDMIAFEQIEALKSPYPYPVQGHAHMALVFWDASQQHFVWFIKLPLDEQGMLSPAPRSQFIQMIIDALGRDPTKPLTEEEQQTLANHPFNFKPSQEKLALFNALVRKLLGLRASAQYEFAAQYLAGECPQAHWQQLGFQGLADICVRAAELDHSDRLVRALTQAPPEVQRAICQCLEHLTPPEGVSKAIYDRFTATEGDEQLYFLRALAGNTQLAIQAVNSLIDKAPLNADTLVTIAARVWLVLRQDALRLEYLESLALQPQTFFNQVFADIVAIPSLRSLLLSDLRRPERSQALTEAVGGLFRATRK</sequence>
<dbReference type="Proteomes" id="UP000663207">
    <property type="component" value="Chromosome"/>
</dbReference>
<dbReference type="RefSeq" id="WP_207381400.1">
    <property type="nucleotide sequence ID" value="NZ_CP071502.1"/>
</dbReference>
<keyword evidence="2" id="KW-1185">Reference proteome</keyword>
<organism evidence="1 2">
    <name type="scientific">Shewanella sedimentimangrovi</name>
    <dbReference type="NCBI Taxonomy" id="2814293"/>
    <lineage>
        <taxon>Bacteria</taxon>
        <taxon>Pseudomonadati</taxon>
        <taxon>Pseudomonadota</taxon>
        <taxon>Gammaproteobacteria</taxon>
        <taxon>Alteromonadales</taxon>
        <taxon>Shewanellaceae</taxon>
        <taxon>Shewanella</taxon>
    </lineage>
</organism>
<evidence type="ECO:0000313" key="1">
    <source>
        <dbReference type="EMBL" id="QSX38291.1"/>
    </source>
</evidence>
<protein>
    <submittedName>
        <fullName evidence="1">DUF3549 family protein</fullName>
    </submittedName>
</protein>
<dbReference type="InterPro" id="IPR021936">
    <property type="entry name" value="DUF3549"/>
</dbReference>
<evidence type="ECO:0000313" key="2">
    <source>
        <dbReference type="Proteomes" id="UP000663207"/>
    </source>
</evidence>
<reference evidence="1 2" key="1">
    <citation type="submission" date="2021-03" db="EMBL/GenBank/DDBJ databases">
        <title>Novel species identification of genus Shewanella.</title>
        <authorList>
            <person name="Liu G."/>
            <person name="Zhang Q."/>
        </authorList>
    </citation>
    <scope>NUCLEOTIDE SEQUENCE [LARGE SCALE GENOMIC DNA]</scope>
    <source>
        <strain evidence="1 2">FJAT-52962</strain>
    </source>
</reference>
<name>A0ABX7R551_9GAMM</name>
<dbReference type="Pfam" id="PF12069">
    <property type="entry name" value="DUF3549"/>
    <property type="match status" value="1"/>
</dbReference>